<dbReference type="Proteomes" id="UP001652621">
    <property type="component" value="Unplaced"/>
</dbReference>
<dbReference type="InterPro" id="IPR001254">
    <property type="entry name" value="Trypsin_dom"/>
</dbReference>
<dbReference type="InterPro" id="IPR001314">
    <property type="entry name" value="Peptidase_S1A"/>
</dbReference>
<feature type="region of interest" description="Disordered" evidence="9">
    <location>
        <begin position="527"/>
        <end position="565"/>
    </location>
</feature>
<dbReference type="Gene3D" id="2.40.10.10">
    <property type="entry name" value="Trypsin-like serine proteases"/>
    <property type="match status" value="4"/>
</dbReference>
<keyword evidence="6 8" id="KW-0720">Serine protease</keyword>
<evidence type="ECO:0000256" key="10">
    <source>
        <dbReference type="SAM" id="SignalP"/>
    </source>
</evidence>
<feature type="domain" description="Peptidase S1" evidence="11">
    <location>
        <begin position="732"/>
        <end position="956"/>
    </location>
</feature>
<reference evidence="13" key="1">
    <citation type="submission" date="2025-08" db="UniProtKB">
        <authorList>
            <consortium name="RefSeq"/>
        </authorList>
    </citation>
    <scope>IDENTIFICATION</scope>
    <source>
        <strain evidence="13">Aabys</strain>
        <tissue evidence="13">Whole body</tissue>
    </source>
</reference>
<dbReference type="PANTHER" id="PTHR24276">
    <property type="entry name" value="POLYSERASE-RELATED"/>
    <property type="match status" value="1"/>
</dbReference>
<evidence type="ECO:0000259" key="11">
    <source>
        <dbReference type="PROSITE" id="PS50240"/>
    </source>
</evidence>
<evidence type="ECO:0000256" key="3">
    <source>
        <dbReference type="ARBA" id="ARBA00022525"/>
    </source>
</evidence>
<dbReference type="CDD" id="cd00190">
    <property type="entry name" value="Tryp_SPc"/>
    <property type="match status" value="3"/>
</dbReference>
<dbReference type="Pfam" id="PF00089">
    <property type="entry name" value="Trypsin"/>
    <property type="match status" value="3"/>
</dbReference>
<evidence type="ECO:0000313" key="12">
    <source>
        <dbReference type="Proteomes" id="UP001652621"/>
    </source>
</evidence>
<dbReference type="GeneID" id="101889025"/>
<comment type="subcellular location">
    <subcellularLocation>
        <location evidence="1">Secreted</location>
    </subcellularLocation>
</comment>
<proteinExistence type="inferred from homology"/>
<keyword evidence="5 8" id="KW-0378">Hydrolase</keyword>
<evidence type="ECO:0000256" key="8">
    <source>
        <dbReference type="RuleBase" id="RU363034"/>
    </source>
</evidence>
<feature type="chain" id="PRO_5046803732" evidence="10">
    <location>
        <begin position="20"/>
        <end position="956"/>
    </location>
</feature>
<dbReference type="InterPro" id="IPR043504">
    <property type="entry name" value="Peptidase_S1_PA_chymotrypsin"/>
</dbReference>
<keyword evidence="12" id="KW-1185">Reference proteome</keyword>
<keyword evidence="13" id="KW-0472">Membrane</keyword>
<feature type="signal peptide" evidence="10">
    <location>
        <begin position="1"/>
        <end position="19"/>
    </location>
</feature>
<dbReference type="GO" id="GO:0006508">
    <property type="term" value="P:proteolysis"/>
    <property type="evidence" value="ECO:0007669"/>
    <property type="project" value="UniProtKB-KW"/>
</dbReference>
<dbReference type="RefSeq" id="XP_058979484.1">
    <property type="nucleotide sequence ID" value="XM_059123501.1"/>
</dbReference>
<dbReference type="PANTHER" id="PTHR24276:SF91">
    <property type="entry name" value="AT26814P-RELATED"/>
    <property type="match status" value="1"/>
</dbReference>
<dbReference type="InterPro" id="IPR018114">
    <property type="entry name" value="TRYPSIN_HIS"/>
</dbReference>
<keyword evidence="13" id="KW-0812">Transmembrane</keyword>
<name>A0ABM3V115_MUSDO</name>
<dbReference type="PRINTS" id="PR00722">
    <property type="entry name" value="CHYMOTRYPSIN"/>
</dbReference>
<protein>
    <submittedName>
        <fullName evidence="13">Transmembrane protease serine 9</fullName>
    </submittedName>
</protein>
<accession>A0ABM3V115</accession>
<evidence type="ECO:0000256" key="6">
    <source>
        <dbReference type="ARBA" id="ARBA00022825"/>
    </source>
</evidence>
<dbReference type="PROSITE" id="PS50240">
    <property type="entry name" value="TRYPSIN_DOM"/>
    <property type="match status" value="3"/>
</dbReference>
<evidence type="ECO:0000256" key="9">
    <source>
        <dbReference type="SAM" id="MobiDB-lite"/>
    </source>
</evidence>
<evidence type="ECO:0000256" key="1">
    <source>
        <dbReference type="ARBA" id="ARBA00004613"/>
    </source>
</evidence>
<comment type="similarity">
    <text evidence="2">Belongs to the peptidase S1 family.</text>
</comment>
<evidence type="ECO:0000256" key="5">
    <source>
        <dbReference type="ARBA" id="ARBA00022801"/>
    </source>
</evidence>
<dbReference type="PROSITE" id="PS00134">
    <property type="entry name" value="TRYPSIN_HIS"/>
    <property type="match status" value="1"/>
</dbReference>
<evidence type="ECO:0000313" key="13">
    <source>
        <dbReference type="RefSeq" id="XP_058979484.1"/>
    </source>
</evidence>
<dbReference type="InterPro" id="IPR050430">
    <property type="entry name" value="Peptidase_S1"/>
</dbReference>
<dbReference type="InterPro" id="IPR009003">
    <property type="entry name" value="Peptidase_S1_PA"/>
</dbReference>
<keyword evidence="4 8" id="KW-0645">Protease</keyword>
<keyword evidence="7" id="KW-1015">Disulfide bond</keyword>
<dbReference type="InterPro" id="IPR033116">
    <property type="entry name" value="TRYPSIN_SER"/>
</dbReference>
<organism evidence="12 13">
    <name type="scientific">Musca domestica</name>
    <name type="common">House fly</name>
    <dbReference type="NCBI Taxonomy" id="7370"/>
    <lineage>
        <taxon>Eukaryota</taxon>
        <taxon>Metazoa</taxon>
        <taxon>Ecdysozoa</taxon>
        <taxon>Arthropoda</taxon>
        <taxon>Hexapoda</taxon>
        <taxon>Insecta</taxon>
        <taxon>Pterygota</taxon>
        <taxon>Neoptera</taxon>
        <taxon>Endopterygota</taxon>
        <taxon>Diptera</taxon>
        <taxon>Brachycera</taxon>
        <taxon>Muscomorpha</taxon>
        <taxon>Muscoidea</taxon>
        <taxon>Muscidae</taxon>
        <taxon>Musca</taxon>
    </lineage>
</organism>
<keyword evidence="10" id="KW-0732">Signal</keyword>
<feature type="domain" description="Peptidase S1" evidence="11">
    <location>
        <begin position="314"/>
        <end position="561"/>
    </location>
</feature>
<feature type="domain" description="Peptidase S1" evidence="11">
    <location>
        <begin position="25"/>
        <end position="256"/>
    </location>
</feature>
<keyword evidence="3" id="KW-0964">Secreted</keyword>
<evidence type="ECO:0000256" key="4">
    <source>
        <dbReference type="ARBA" id="ARBA00022670"/>
    </source>
</evidence>
<dbReference type="SUPFAM" id="SSF50494">
    <property type="entry name" value="Trypsin-like serine proteases"/>
    <property type="match status" value="3"/>
</dbReference>
<evidence type="ECO:0000256" key="7">
    <source>
        <dbReference type="ARBA" id="ARBA00023157"/>
    </source>
</evidence>
<sequence length="956" mass="102760">MFKTASIILLLSLAAGAWAAPQARIVGGREVDIAKHPYLVSIRYRSTANDSYIHKCAGAIYSARAVITAAQCVVDIQPEEKVMVVAGANTRLGYDGMPYPALKWIHHTSYSEWTVDYDIAVIIIDDTFDFNHTLIKPLPIRESRPANGRLMTVTGWGYQEESGPSTRTLEEVDVPVVGNDECGSLHGAGEITERMICAGYLSGGKDSCHGDTGGPLVYNSELVGLVSWGRGCARPNLPGVYTYVASLKTWVEDTIAANLFERKNFPTEDLWRARRKKTTKRKRREKMKNCISLLAFVVTLQLVSSSNAGKVERLVGGNVVESHITQFPYEVSVRRRFCDACAYEHYCSGTILSSKVVITARSCLQDAVPQRTQVVASTSKRSASGQDGQVYLVEGFVEHKHADIALIHLALELVFNELSIVPVTLATELPAKGTKALVAGWGQLSEFEANFDDGLKAVEVPIMDLTECRKAYFWTEVKDWEFCAGYLQGGVDACQGDAGSPLMMDDQMVGIVSWGYGCARRGSPGVYTNTPEKSARAQPTPQETIPTNSPLATNGPPESPWQASLPPFSTAAHNITLVISLMPAYWLLHTSLATIKTSVFCKIEAEAPSSSVVPQPVTTATVVGSGSAEANGMGWAVALNGISEDKKIKATSLLIEEESTTNLGYTILNAVGTGTQETVDAMGSSYNHTRFLAELREDNMYRSAFVLLALMAASAMGSIIMPRLIPDLEGRVVGGEDTTIDQYPYQVSVRLLGSHVCGGSIYNSRVVVTAAHCIYSFLGASSYSIQYGVTKVGGSNNVIGAQRIVKNEKYDSSSINNDVALIFLSSDIPFSATAQPIPLASAEPEPTTVAVVTGWGTTEEDGASASILQKTEVLIVARDVCNSQYAGINEITNVMLCAAVENGGKDACQGDSGGPLVANGELVGIVSWGVGCARADFSGVYSNVAELRDWIESNLA</sequence>
<evidence type="ECO:0000256" key="2">
    <source>
        <dbReference type="ARBA" id="ARBA00007664"/>
    </source>
</evidence>
<dbReference type="PROSITE" id="PS00135">
    <property type="entry name" value="TRYPSIN_SER"/>
    <property type="match status" value="1"/>
</dbReference>
<feature type="compositionally biased region" description="Polar residues" evidence="9">
    <location>
        <begin position="527"/>
        <end position="552"/>
    </location>
</feature>
<gene>
    <name evidence="13" type="primary">LOC101889025</name>
</gene>
<dbReference type="GO" id="GO:0008233">
    <property type="term" value="F:peptidase activity"/>
    <property type="evidence" value="ECO:0007669"/>
    <property type="project" value="UniProtKB-KW"/>
</dbReference>
<dbReference type="SMART" id="SM00020">
    <property type="entry name" value="Tryp_SPc"/>
    <property type="match status" value="3"/>
</dbReference>